<evidence type="ECO:0000313" key="4">
    <source>
        <dbReference type="EMBL" id="CAF3736479.1"/>
    </source>
</evidence>
<comment type="caution">
    <text evidence="4">The sequence shown here is derived from an EMBL/GenBank/DDBJ whole genome shotgun (WGS) entry which is preliminary data.</text>
</comment>
<feature type="region of interest" description="Disordered" evidence="1">
    <location>
        <begin position="34"/>
        <end position="92"/>
    </location>
</feature>
<feature type="transmembrane region" description="Helical" evidence="2">
    <location>
        <begin position="6"/>
        <end position="30"/>
    </location>
</feature>
<keyword evidence="2" id="KW-0812">Transmembrane</keyword>
<dbReference type="Proteomes" id="UP000663881">
    <property type="component" value="Unassembled WGS sequence"/>
</dbReference>
<evidence type="ECO:0000256" key="1">
    <source>
        <dbReference type="SAM" id="MobiDB-lite"/>
    </source>
</evidence>
<keyword evidence="2" id="KW-1133">Transmembrane helix</keyword>
<dbReference type="EMBL" id="CAJOAY010000795">
    <property type="protein sequence ID" value="CAF3736479.1"/>
    <property type="molecule type" value="Genomic_DNA"/>
</dbReference>
<feature type="compositionally biased region" description="Basic residues" evidence="1">
    <location>
        <begin position="62"/>
        <end position="76"/>
    </location>
</feature>
<dbReference type="Proteomes" id="UP000663891">
    <property type="component" value="Unassembled WGS sequence"/>
</dbReference>
<dbReference type="OrthoDB" id="9990453at2759"/>
<reference evidence="4" key="1">
    <citation type="submission" date="2021-02" db="EMBL/GenBank/DDBJ databases">
        <authorList>
            <person name="Nowell W R."/>
        </authorList>
    </citation>
    <scope>NUCLEOTIDE SEQUENCE</scope>
</reference>
<keyword evidence="2" id="KW-0472">Membrane</keyword>
<protein>
    <submittedName>
        <fullName evidence="4">Uncharacterized protein</fullName>
    </submittedName>
</protein>
<name>A0A818X9F9_9BILA</name>
<accession>A0A818X9F9</accession>
<proteinExistence type="predicted"/>
<gene>
    <name evidence="4" type="ORF">OKA104_LOCUS14825</name>
    <name evidence="3" type="ORF">VCS650_LOCUS6154</name>
</gene>
<dbReference type="EMBL" id="CAJNON010000037">
    <property type="protein sequence ID" value="CAF0841357.1"/>
    <property type="molecule type" value="Genomic_DNA"/>
</dbReference>
<feature type="compositionally biased region" description="Basic and acidic residues" evidence="1">
    <location>
        <begin position="48"/>
        <end position="61"/>
    </location>
</feature>
<dbReference type="AlphaFoldDB" id="A0A818X9F9"/>
<evidence type="ECO:0000313" key="5">
    <source>
        <dbReference type="Proteomes" id="UP000663881"/>
    </source>
</evidence>
<evidence type="ECO:0000256" key="2">
    <source>
        <dbReference type="SAM" id="Phobius"/>
    </source>
</evidence>
<sequence length="92" mass="10517">MILFIGFIAVGIVLMCLFTFIGQAGIRIFSRSVRGSGKPRQHFNQKNSRKEAARSQGDRRSSIHHNKRGKKSHFHPSNKYGNIRKDGKKKNH</sequence>
<organism evidence="4 5">
    <name type="scientific">Adineta steineri</name>
    <dbReference type="NCBI Taxonomy" id="433720"/>
    <lineage>
        <taxon>Eukaryota</taxon>
        <taxon>Metazoa</taxon>
        <taxon>Spiralia</taxon>
        <taxon>Gnathifera</taxon>
        <taxon>Rotifera</taxon>
        <taxon>Eurotatoria</taxon>
        <taxon>Bdelloidea</taxon>
        <taxon>Adinetida</taxon>
        <taxon>Adinetidae</taxon>
        <taxon>Adineta</taxon>
    </lineage>
</organism>
<evidence type="ECO:0000313" key="3">
    <source>
        <dbReference type="EMBL" id="CAF0841357.1"/>
    </source>
</evidence>